<dbReference type="GO" id="GO:0005829">
    <property type="term" value="C:cytosol"/>
    <property type="evidence" value="ECO:0007669"/>
    <property type="project" value="TreeGrafter"/>
</dbReference>
<dbReference type="PROSITE" id="PS50110">
    <property type="entry name" value="RESPONSE_REGULATORY"/>
    <property type="match status" value="1"/>
</dbReference>
<dbReference type="PATRIC" id="fig|136160.3.peg.2046"/>
<dbReference type="CDD" id="cd17574">
    <property type="entry name" value="REC_OmpR"/>
    <property type="match status" value="1"/>
</dbReference>
<feature type="domain" description="OmpR/PhoB-type" evidence="9">
    <location>
        <begin position="126"/>
        <end position="225"/>
    </location>
</feature>
<proteinExistence type="predicted"/>
<evidence type="ECO:0000256" key="6">
    <source>
        <dbReference type="PROSITE-ProRule" id="PRU00169"/>
    </source>
</evidence>
<protein>
    <submittedName>
        <fullName evidence="10">Regulator</fullName>
    </submittedName>
</protein>
<dbReference type="Gene3D" id="6.10.250.690">
    <property type="match status" value="1"/>
</dbReference>
<evidence type="ECO:0000256" key="7">
    <source>
        <dbReference type="PROSITE-ProRule" id="PRU01091"/>
    </source>
</evidence>
<dbReference type="Gene3D" id="3.40.50.2300">
    <property type="match status" value="1"/>
</dbReference>
<dbReference type="AlphaFoldDB" id="A0A0M0KJC7"/>
<dbReference type="SMART" id="SM00862">
    <property type="entry name" value="Trans_reg_C"/>
    <property type="match status" value="1"/>
</dbReference>
<evidence type="ECO:0000259" key="9">
    <source>
        <dbReference type="PROSITE" id="PS51755"/>
    </source>
</evidence>
<organism evidence="10">
    <name type="scientific">Halalkalibacterium halodurans</name>
    <name type="common">Bacillus halodurans</name>
    <dbReference type="NCBI Taxonomy" id="86665"/>
    <lineage>
        <taxon>Bacteria</taxon>
        <taxon>Bacillati</taxon>
        <taxon>Bacillota</taxon>
        <taxon>Bacilli</taxon>
        <taxon>Bacillales</taxon>
        <taxon>Bacillaceae</taxon>
        <taxon>Halalkalibacterium (ex Joshi et al. 2022)</taxon>
    </lineage>
</organism>
<evidence type="ECO:0000313" key="10">
    <source>
        <dbReference type="EMBL" id="KOO38910.1"/>
    </source>
</evidence>
<dbReference type="InterPro" id="IPR039420">
    <property type="entry name" value="WalR-like"/>
</dbReference>
<dbReference type="GO" id="GO:0032993">
    <property type="term" value="C:protein-DNA complex"/>
    <property type="evidence" value="ECO:0007669"/>
    <property type="project" value="TreeGrafter"/>
</dbReference>
<evidence type="ECO:0000256" key="2">
    <source>
        <dbReference type="ARBA" id="ARBA00023012"/>
    </source>
</evidence>
<dbReference type="InterPro" id="IPR001867">
    <property type="entry name" value="OmpR/PhoB-type_DNA-bd"/>
</dbReference>
<accession>A0A0M0KJC7</accession>
<dbReference type="FunFam" id="3.40.50.2300:FF:000001">
    <property type="entry name" value="DNA-binding response regulator PhoB"/>
    <property type="match status" value="1"/>
</dbReference>
<dbReference type="Pfam" id="PF00072">
    <property type="entry name" value="Response_reg"/>
    <property type="match status" value="1"/>
</dbReference>
<dbReference type="Pfam" id="PF00486">
    <property type="entry name" value="Trans_reg_C"/>
    <property type="match status" value="1"/>
</dbReference>
<dbReference type="PROSITE" id="PS51755">
    <property type="entry name" value="OMPR_PHOB"/>
    <property type="match status" value="1"/>
</dbReference>
<feature type="modified residue" description="4-aspartylphosphate" evidence="6">
    <location>
        <position position="53"/>
    </location>
</feature>
<dbReference type="RefSeq" id="WP_053431028.1">
    <property type="nucleotide sequence ID" value="NZ_CP040441.1"/>
</dbReference>
<dbReference type="GO" id="GO:0006355">
    <property type="term" value="P:regulation of DNA-templated transcription"/>
    <property type="evidence" value="ECO:0007669"/>
    <property type="project" value="InterPro"/>
</dbReference>
<dbReference type="SUPFAM" id="SSF52172">
    <property type="entry name" value="CheY-like"/>
    <property type="match status" value="1"/>
</dbReference>
<keyword evidence="3" id="KW-0805">Transcription regulation</keyword>
<name>A0A0M0KJC7_ALKHA</name>
<dbReference type="CDD" id="cd00383">
    <property type="entry name" value="trans_reg_C"/>
    <property type="match status" value="1"/>
</dbReference>
<evidence type="ECO:0000256" key="4">
    <source>
        <dbReference type="ARBA" id="ARBA00023125"/>
    </source>
</evidence>
<dbReference type="PANTHER" id="PTHR48111">
    <property type="entry name" value="REGULATOR OF RPOS"/>
    <property type="match status" value="1"/>
</dbReference>
<keyword evidence="4 7" id="KW-0238">DNA-binding</keyword>
<dbReference type="InterPro" id="IPR036388">
    <property type="entry name" value="WH-like_DNA-bd_sf"/>
</dbReference>
<dbReference type="EMBL" id="LILD01000001">
    <property type="protein sequence ID" value="KOO38910.1"/>
    <property type="molecule type" value="Genomic_DNA"/>
</dbReference>
<evidence type="ECO:0000256" key="3">
    <source>
        <dbReference type="ARBA" id="ARBA00023015"/>
    </source>
</evidence>
<dbReference type="PANTHER" id="PTHR48111:SF1">
    <property type="entry name" value="TWO-COMPONENT RESPONSE REGULATOR ORR33"/>
    <property type="match status" value="1"/>
</dbReference>
<dbReference type="InterPro" id="IPR011006">
    <property type="entry name" value="CheY-like_superfamily"/>
</dbReference>
<feature type="domain" description="Response regulatory" evidence="8">
    <location>
        <begin position="4"/>
        <end position="118"/>
    </location>
</feature>
<dbReference type="GO" id="GO:0000156">
    <property type="term" value="F:phosphorelay response regulator activity"/>
    <property type="evidence" value="ECO:0007669"/>
    <property type="project" value="TreeGrafter"/>
</dbReference>
<feature type="DNA-binding region" description="OmpR/PhoB-type" evidence="7">
    <location>
        <begin position="126"/>
        <end position="225"/>
    </location>
</feature>
<keyword evidence="5" id="KW-0804">Transcription</keyword>
<dbReference type="GeneID" id="87597805"/>
<keyword evidence="2" id="KW-0902">Two-component regulatory system</keyword>
<dbReference type="InterPro" id="IPR001789">
    <property type="entry name" value="Sig_transdc_resp-reg_receiver"/>
</dbReference>
<keyword evidence="1 6" id="KW-0597">Phosphoprotein</keyword>
<evidence type="ECO:0000259" key="8">
    <source>
        <dbReference type="PROSITE" id="PS50110"/>
    </source>
</evidence>
<evidence type="ECO:0000256" key="5">
    <source>
        <dbReference type="ARBA" id="ARBA00023163"/>
    </source>
</evidence>
<dbReference type="SMART" id="SM00448">
    <property type="entry name" value="REC"/>
    <property type="match status" value="1"/>
</dbReference>
<dbReference type="Gene3D" id="1.10.10.10">
    <property type="entry name" value="Winged helix-like DNA-binding domain superfamily/Winged helix DNA-binding domain"/>
    <property type="match status" value="1"/>
</dbReference>
<evidence type="ECO:0000256" key="1">
    <source>
        <dbReference type="ARBA" id="ARBA00022553"/>
    </source>
</evidence>
<gene>
    <name evidence="10" type="ORF">AMD02_08545</name>
</gene>
<sequence>MERRVLVVDDEKKMQVLITVCVSEAGYLVQTAATGLAAMDRLKAEPFDLVLLDIMLPDVDGFSLIAQLRHLQEDVAIIMLTALGETEHIVRGLNEGADDYIVKPFEPDELNARILSVLRRKGGLASRKGEEKQLKVNEKAHDISFAGQSLGLTKTEYRVLHRLLSNPGRTYTREQLLDLAWDRQVEIYDRNVDAHIKNIRDKLEKVGADSTMIQTVWGVGYKYVEHEGINQ</sequence>
<reference evidence="10" key="1">
    <citation type="submission" date="2015-08" db="EMBL/GenBank/DDBJ databases">
        <title>Complete DNA Sequence of Pseudomonas syringae pv. actinidiae, the Causal Agent of Kiwifruit Canker Disease.</title>
        <authorList>
            <person name="Rikkerink E.H.A."/>
            <person name="Fineran P.C."/>
        </authorList>
    </citation>
    <scope>NUCLEOTIDE SEQUENCE</scope>
    <source>
        <strain evidence="10">DSM 13666</strain>
    </source>
</reference>
<comment type="caution">
    <text evidence="10">The sequence shown here is derived from an EMBL/GenBank/DDBJ whole genome shotgun (WGS) entry which is preliminary data.</text>
</comment>
<dbReference type="GO" id="GO:0000976">
    <property type="term" value="F:transcription cis-regulatory region binding"/>
    <property type="evidence" value="ECO:0007669"/>
    <property type="project" value="TreeGrafter"/>
</dbReference>